<dbReference type="SUPFAM" id="SSF111418">
    <property type="entry name" value="Hormone receptor domain"/>
    <property type="match status" value="1"/>
</dbReference>
<feature type="domain" description="G-protein coupled receptors family 2 profile 1" evidence="2">
    <location>
        <begin position="17"/>
        <end position="94"/>
    </location>
</feature>
<sequence length="115" mass="12658">MKALDTALLTRLLEVGGCLNLNTLNTFIYEELIWSSSSSSVSPSIFLSSGVYCDLSVDGIGTCWPRSAAGELISRPCPEQFNGIHYNTTSRYHRGTRLSKSHPITSKTPLINQTY</sequence>
<dbReference type="InterPro" id="IPR001879">
    <property type="entry name" value="GPCR_2_extracellular_dom"/>
</dbReference>
<evidence type="ECO:0000259" key="2">
    <source>
        <dbReference type="PROSITE" id="PS50227"/>
    </source>
</evidence>
<protein>
    <recommendedName>
        <fullName evidence="2">G-protein coupled receptors family 2 profile 1 domain-containing protein</fullName>
    </recommendedName>
</protein>
<name>A0A3B5AQL2_9TELE</name>
<reference evidence="3" key="1">
    <citation type="submission" date="2023-09" db="UniProtKB">
        <authorList>
            <consortium name="Ensembl"/>
        </authorList>
    </citation>
    <scope>IDENTIFICATION</scope>
</reference>
<dbReference type="STRING" id="144197.ENSSPAP00000015817"/>
<dbReference type="PRINTS" id="PR01279">
    <property type="entry name" value="CRFRECEPTOR"/>
</dbReference>
<evidence type="ECO:0000313" key="3">
    <source>
        <dbReference type="Ensembl" id="ENSSPAP00000015817.1"/>
    </source>
</evidence>
<evidence type="ECO:0000256" key="1">
    <source>
        <dbReference type="ARBA" id="ARBA00022729"/>
    </source>
</evidence>
<dbReference type="PROSITE" id="PS50227">
    <property type="entry name" value="G_PROTEIN_RECEP_F2_3"/>
    <property type="match status" value="1"/>
</dbReference>
<proteinExistence type="predicted"/>
<dbReference type="InterPro" id="IPR003051">
    <property type="entry name" value="GPCR_2_CRF_rcpt"/>
</dbReference>
<keyword evidence="1" id="KW-0732">Signal</keyword>
<dbReference type="Ensembl" id="ENSSPAT00000016074.1">
    <property type="protein sequence ID" value="ENSSPAP00000015817.1"/>
    <property type="gene ID" value="ENSSPAG00000011929.1"/>
</dbReference>
<organism evidence="3">
    <name type="scientific">Stegastes partitus</name>
    <name type="common">bicolor damselfish</name>
    <dbReference type="NCBI Taxonomy" id="144197"/>
    <lineage>
        <taxon>Eukaryota</taxon>
        <taxon>Metazoa</taxon>
        <taxon>Chordata</taxon>
        <taxon>Craniata</taxon>
        <taxon>Vertebrata</taxon>
        <taxon>Euteleostomi</taxon>
        <taxon>Actinopterygii</taxon>
        <taxon>Neopterygii</taxon>
        <taxon>Teleostei</taxon>
        <taxon>Neoteleostei</taxon>
        <taxon>Acanthomorphata</taxon>
        <taxon>Ovalentaria</taxon>
        <taxon>Pomacentridae</taxon>
        <taxon>Stegastes</taxon>
    </lineage>
</organism>
<dbReference type="InterPro" id="IPR017983">
    <property type="entry name" value="GPCR_2_secretin-like_CS"/>
</dbReference>
<dbReference type="GeneTree" id="ENSGT00940000174427"/>
<dbReference type="Pfam" id="PF02793">
    <property type="entry name" value="HRM"/>
    <property type="match status" value="1"/>
</dbReference>
<dbReference type="InterPro" id="IPR036445">
    <property type="entry name" value="GPCR_2_extracell_dom_sf"/>
</dbReference>
<accession>A0A3B5AQL2</accession>
<dbReference type="Gene3D" id="4.10.1240.10">
    <property type="entry name" value="GPCR, family 2, extracellular hormone receptor domain"/>
    <property type="match status" value="1"/>
</dbReference>
<dbReference type="PROSITE" id="PS00649">
    <property type="entry name" value="G_PROTEIN_RECEP_F2_1"/>
    <property type="match status" value="1"/>
</dbReference>
<dbReference type="GO" id="GO:0004930">
    <property type="term" value="F:G protein-coupled receptor activity"/>
    <property type="evidence" value="ECO:0007669"/>
    <property type="project" value="InterPro"/>
</dbReference>
<dbReference type="GO" id="GO:0016020">
    <property type="term" value="C:membrane"/>
    <property type="evidence" value="ECO:0007669"/>
    <property type="project" value="InterPro"/>
</dbReference>
<dbReference type="AlphaFoldDB" id="A0A3B5AQL2"/>